<keyword evidence="2" id="KW-1185">Reference proteome</keyword>
<protein>
    <submittedName>
        <fullName evidence="1">Uncharacterized protein</fullName>
    </submittedName>
</protein>
<reference evidence="2" key="1">
    <citation type="submission" date="2013-06" db="EMBL/GenBank/DDBJ databases">
        <authorList>
            <person name="Zhao Q."/>
        </authorList>
    </citation>
    <scope>NUCLEOTIDE SEQUENCE</scope>
    <source>
        <strain evidence="2">cv. W1943</strain>
    </source>
</reference>
<evidence type="ECO:0000313" key="1">
    <source>
        <dbReference type="EnsemblPlants" id="ORUFI04G04930.1"/>
    </source>
</evidence>
<dbReference type="HOGENOM" id="CLU_893083_0_0_1"/>
<name>A0A0E0P5Y2_ORYRU</name>
<dbReference type="eggNOG" id="ENOG502R5KA">
    <property type="taxonomic scope" value="Eukaryota"/>
</dbReference>
<reference evidence="1" key="2">
    <citation type="submission" date="2015-06" db="UniProtKB">
        <authorList>
            <consortium name="EnsemblPlants"/>
        </authorList>
    </citation>
    <scope>IDENTIFICATION</scope>
</reference>
<dbReference type="AlphaFoldDB" id="A0A0E0P5Y2"/>
<dbReference type="Gramene" id="ORUFI04G04930.1">
    <property type="protein sequence ID" value="ORUFI04G04930.1"/>
    <property type="gene ID" value="ORUFI04G04930"/>
</dbReference>
<dbReference type="Proteomes" id="UP000008022">
    <property type="component" value="Unassembled WGS sequence"/>
</dbReference>
<dbReference type="OMA" id="WIPGKND"/>
<dbReference type="EnsemblPlants" id="ORUFI04G04930.1">
    <property type="protein sequence ID" value="ORUFI04G04930.1"/>
    <property type="gene ID" value="ORUFI04G04930"/>
</dbReference>
<proteinExistence type="predicted"/>
<evidence type="ECO:0000313" key="2">
    <source>
        <dbReference type="Proteomes" id="UP000008022"/>
    </source>
</evidence>
<organism evidence="1 2">
    <name type="scientific">Oryza rufipogon</name>
    <name type="common">Brownbeard rice</name>
    <name type="synonym">Asian wild rice</name>
    <dbReference type="NCBI Taxonomy" id="4529"/>
    <lineage>
        <taxon>Eukaryota</taxon>
        <taxon>Viridiplantae</taxon>
        <taxon>Streptophyta</taxon>
        <taxon>Embryophyta</taxon>
        <taxon>Tracheophyta</taxon>
        <taxon>Spermatophyta</taxon>
        <taxon>Magnoliopsida</taxon>
        <taxon>Liliopsida</taxon>
        <taxon>Poales</taxon>
        <taxon>Poaceae</taxon>
        <taxon>BOP clade</taxon>
        <taxon>Oryzoideae</taxon>
        <taxon>Oryzeae</taxon>
        <taxon>Oryzinae</taxon>
        <taxon>Oryza</taxon>
    </lineage>
</organism>
<accession>A0A0E0P5Y2</accession>
<sequence length="321" mass="36927">MCNEHVMFKVFHSCYSLFVSQHKEMLLQILHDAQRYSAFRKGLAMIDICQLKNDPEEVLKWLKFSTGWSVLHNSELRIGLKRHMDLLKEHEGNKMNPLSMPEDENLVLEKINAELCSELEKMIGTFDWALMSQYYYKARFSNFARQCAIQARASGVILVKQALPIRETWKEQKQSTSPKVSKLSLEDCLGSLRRPLRRINEQFGRGAAREFSRDCISEIVTFVRLNVHDLLHIVGIAFYLEGNSWRNGSDGQLELVTKLGSWLIIGFQGRMTNKIRILADNWIPGKNDEQSACDSDTVRSFFEEDIANAILQIPISSHGWG</sequence>